<comment type="caution">
    <text evidence="1">The sequence shown here is derived from an EMBL/GenBank/DDBJ whole genome shotgun (WGS) entry which is preliminary data.</text>
</comment>
<reference evidence="1 2" key="1">
    <citation type="submission" date="2020-02" db="EMBL/GenBank/DDBJ databases">
        <title>Draft genome sequence of two Spirosoma agri KCTC 52727 and Spirosoma terrae KCTC 52035.</title>
        <authorList>
            <person name="Rojas J."/>
            <person name="Ambika Manirajan B."/>
            <person name="Suarez C."/>
            <person name="Ratering S."/>
            <person name="Schnell S."/>
        </authorList>
    </citation>
    <scope>NUCLEOTIDE SEQUENCE [LARGE SCALE GENOMIC DNA]</scope>
    <source>
        <strain evidence="1 2">KCTC 52035</strain>
    </source>
</reference>
<keyword evidence="2" id="KW-1185">Reference proteome</keyword>
<protein>
    <submittedName>
        <fullName evidence="1">Uncharacterized protein</fullName>
    </submittedName>
</protein>
<evidence type="ECO:0000313" key="2">
    <source>
        <dbReference type="Proteomes" id="UP000474175"/>
    </source>
</evidence>
<gene>
    <name evidence="1" type="ORF">GK108_12100</name>
</gene>
<dbReference type="EMBL" id="JAAFZH010000004">
    <property type="protein sequence ID" value="NDU95618.1"/>
    <property type="molecule type" value="Genomic_DNA"/>
</dbReference>
<accession>A0A6L9LAZ4</accession>
<sequence>MIIQEKEGALSMVRKRLPFFEKICTGSAVNEQAVLPTNGINRLKSGYTMG</sequence>
<proteinExistence type="predicted"/>
<dbReference type="Proteomes" id="UP000474175">
    <property type="component" value="Unassembled WGS sequence"/>
</dbReference>
<organism evidence="1 2">
    <name type="scientific">Spirosoma terrae</name>
    <dbReference type="NCBI Taxonomy" id="1968276"/>
    <lineage>
        <taxon>Bacteria</taxon>
        <taxon>Pseudomonadati</taxon>
        <taxon>Bacteroidota</taxon>
        <taxon>Cytophagia</taxon>
        <taxon>Cytophagales</taxon>
        <taxon>Cytophagaceae</taxon>
        <taxon>Spirosoma</taxon>
    </lineage>
</organism>
<evidence type="ECO:0000313" key="1">
    <source>
        <dbReference type="EMBL" id="NDU95618.1"/>
    </source>
</evidence>
<dbReference type="RefSeq" id="WP_163947997.1">
    <property type="nucleotide sequence ID" value="NZ_JAAFZH010000004.1"/>
</dbReference>
<dbReference type="AlphaFoldDB" id="A0A6L9LAZ4"/>
<name>A0A6L9LAZ4_9BACT</name>